<name>A0A9N9WIB4_9NEOP</name>
<gene>
    <name evidence="1" type="ORF">DIATSA_LOCUS11584</name>
</gene>
<dbReference type="EMBL" id="OU893337">
    <property type="protein sequence ID" value="CAG9794190.1"/>
    <property type="molecule type" value="Genomic_DNA"/>
</dbReference>
<protein>
    <submittedName>
        <fullName evidence="1">Uncharacterized protein</fullName>
    </submittedName>
</protein>
<proteinExistence type="predicted"/>
<sequence length="486" mass="51888">MASLMDDILSPSNAERALKILALAARGVSRGNPMPNIPNFDEVPTPRYSVQPKAKLLAELLQPRRPIPRQVPVEAVQAPREIYQPVVTEQIYPSVPIPQPCAVQPPIVRAVPEVYRAVPEVYTAAPQRLISPFLPAASPVSAIAPPTSSLLPPMDPTQVKAFIPVSSPVSVASSSTQVKPSLCQSAITTLPDRPLPVNVGSPLPTTIAPRPVTPLPAIAPLPSYSELPRPVNLISTSTAITPRPILPPPVIAPRPVVPPPIISEIPLPVNLAAPLFPTISPRPIVPPPAVTPLPFVVPPPIIPEIPLSAPLLPVIAPRPVAPLPVVAPRPVVVPPPIVPEVTVPVGLAAPLPPVFTPPCTVPVAPLPLAVSTEYYEYSKRVKKSYTSPKTEFATSVITVSDQYQQNSYSTTAKDVPNGVKVTYLPEIKSPIYMQPPTPYGNGGVKVSYLEEPLFGPPLMQPPPAIERDTISKPNYIRDMKIPPPFV</sequence>
<dbReference type="AlphaFoldDB" id="A0A9N9WIB4"/>
<accession>A0A9N9WIB4</accession>
<evidence type="ECO:0000313" key="1">
    <source>
        <dbReference type="EMBL" id="CAG9794190.1"/>
    </source>
</evidence>
<reference evidence="1" key="1">
    <citation type="submission" date="2021-12" db="EMBL/GenBank/DDBJ databases">
        <authorList>
            <person name="King R."/>
        </authorList>
    </citation>
    <scope>NUCLEOTIDE SEQUENCE</scope>
</reference>
<reference evidence="1" key="2">
    <citation type="submission" date="2022-10" db="EMBL/GenBank/DDBJ databases">
        <authorList>
            <consortium name="ENA_rothamsted_submissions"/>
            <consortium name="culmorum"/>
            <person name="King R."/>
        </authorList>
    </citation>
    <scope>NUCLEOTIDE SEQUENCE</scope>
</reference>
<dbReference type="Proteomes" id="UP001153714">
    <property type="component" value="Chromosome 6"/>
</dbReference>
<keyword evidence="2" id="KW-1185">Reference proteome</keyword>
<dbReference type="OrthoDB" id="7465066at2759"/>
<organism evidence="1 2">
    <name type="scientific">Diatraea saccharalis</name>
    <name type="common">sugarcane borer</name>
    <dbReference type="NCBI Taxonomy" id="40085"/>
    <lineage>
        <taxon>Eukaryota</taxon>
        <taxon>Metazoa</taxon>
        <taxon>Ecdysozoa</taxon>
        <taxon>Arthropoda</taxon>
        <taxon>Hexapoda</taxon>
        <taxon>Insecta</taxon>
        <taxon>Pterygota</taxon>
        <taxon>Neoptera</taxon>
        <taxon>Endopterygota</taxon>
        <taxon>Lepidoptera</taxon>
        <taxon>Glossata</taxon>
        <taxon>Ditrysia</taxon>
        <taxon>Pyraloidea</taxon>
        <taxon>Crambidae</taxon>
        <taxon>Crambinae</taxon>
        <taxon>Diatraea</taxon>
    </lineage>
</organism>
<evidence type="ECO:0000313" key="2">
    <source>
        <dbReference type="Proteomes" id="UP001153714"/>
    </source>
</evidence>